<dbReference type="InterPro" id="IPR017853">
    <property type="entry name" value="GH"/>
</dbReference>
<dbReference type="SUPFAM" id="SSF51445">
    <property type="entry name" value="(Trans)glycosidases"/>
    <property type="match status" value="1"/>
</dbReference>
<accession>A0A8H3FE97</accession>
<dbReference type="InterPro" id="IPR013780">
    <property type="entry name" value="Glyco_hydro_b"/>
</dbReference>
<dbReference type="PANTHER" id="PTHR11452">
    <property type="entry name" value="ALPHA-GALACTOSIDASE/ALPHA-N-ACETYLGALACTOSAMINIDASE"/>
    <property type="match status" value="1"/>
</dbReference>
<evidence type="ECO:0000256" key="4">
    <source>
        <dbReference type="ARBA" id="ARBA00009743"/>
    </source>
</evidence>
<comment type="catalytic activity">
    <reaction evidence="1 12">
        <text>Hydrolysis of terminal, non-reducing alpha-D-galactose residues in alpha-D-galactosides, including galactose oligosaccharides, galactomannans and galactolipids.</text>
        <dbReference type="EC" id="3.2.1.22"/>
    </reaction>
</comment>
<dbReference type="Pfam" id="PF17801">
    <property type="entry name" value="Melibiase_C"/>
    <property type="match status" value="1"/>
</dbReference>
<dbReference type="EMBL" id="CAJPDQ010000014">
    <property type="protein sequence ID" value="CAF9919266.1"/>
    <property type="molecule type" value="Genomic_DNA"/>
</dbReference>
<keyword evidence="6" id="KW-0964">Secreted</keyword>
<organism evidence="14 15">
    <name type="scientific">Gomphillus americanus</name>
    <dbReference type="NCBI Taxonomy" id="1940652"/>
    <lineage>
        <taxon>Eukaryota</taxon>
        <taxon>Fungi</taxon>
        <taxon>Dikarya</taxon>
        <taxon>Ascomycota</taxon>
        <taxon>Pezizomycotina</taxon>
        <taxon>Lecanoromycetes</taxon>
        <taxon>OSLEUM clade</taxon>
        <taxon>Ostropomycetidae</taxon>
        <taxon>Ostropales</taxon>
        <taxon>Graphidaceae</taxon>
        <taxon>Gomphilloideae</taxon>
        <taxon>Gomphillus</taxon>
    </lineage>
</organism>
<dbReference type="Gene3D" id="2.60.40.1180">
    <property type="entry name" value="Golgi alpha-mannosidase II"/>
    <property type="match status" value="1"/>
</dbReference>
<evidence type="ECO:0000256" key="11">
    <source>
        <dbReference type="ARBA" id="ARBA00023295"/>
    </source>
</evidence>
<feature type="domain" description="Alpha galactosidase C-terminal" evidence="13">
    <location>
        <begin position="330"/>
        <end position="396"/>
    </location>
</feature>
<evidence type="ECO:0000256" key="2">
    <source>
        <dbReference type="ARBA" id="ARBA00003969"/>
    </source>
</evidence>
<sequence length="488" mass="54196">MASTCLGLDNRLARTPQMGWNNWNSLGCDVSQQLLVDTADLLIRLGLRDLGYEYVLLDDCWSDGRDENGRIKVDTRRFPQGMKWVAEQLHNAGLLYGMYSSAGHLTCARYEGSLDYEKADAESWASWGVDYLKYDNCYSAGRHGSPEASFNRYKTMGDALKATGRNILYSLCNWGEDYVHYWDTSIANSWRISGDIYDSFTRPDALCSCTEVDPASPWCVAPGSRCSVLTILNRVAPYADRGQPGGWHDLDMLEVGNGGMTDEEYKAHFALWAALKSPLIIGADIRHLSPSALTILNNPAIIAINQDPVGRPATRIWQDVNVPKDRFGVGEIQIWSGPLSGDDQLLILLNAADKDLTMVAELEDIFAHDGPGGSAPQNAEAWDVHDLWSSRMTDSSAAQILQIADQANESQSAEKLSGLLGDWYNATILSYKEGLKNRDPRLLGQKVSEIKSYGALKVKVPRHSAKVYRLISQAENPSRRYKTTKDEL</sequence>
<dbReference type="Proteomes" id="UP000664169">
    <property type="component" value="Unassembled WGS sequence"/>
</dbReference>
<keyword evidence="10" id="KW-0325">Glycoprotein</keyword>
<dbReference type="PROSITE" id="PS00512">
    <property type="entry name" value="ALPHA_GALACTOSIDASE"/>
    <property type="match status" value="1"/>
</dbReference>
<dbReference type="CDD" id="cd14792">
    <property type="entry name" value="GH27"/>
    <property type="match status" value="1"/>
</dbReference>
<keyword evidence="11 12" id="KW-0326">Glycosidase</keyword>
<dbReference type="Pfam" id="PF16499">
    <property type="entry name" value="Melibiase_2"/>
    <property type="match status" value="2"/>
</dbReference>
<dbReference type="InterPro" id="IPR006215">
    <property type="entry name" value="Glyco_hydro_melibiase"/>
</dbReference>
<reference evidence="14" key="1">
    <citation type="submission" date="2021-03" db="EMBL/GenBank/DDBJ databases">
        <authorList>
            <person name="Tagirdzhanova G."/>
        </authorList>
    </citation>
    <scope>NUCLEOTIDE SEQUENCE</scope>
</reference>
<evidence type="ECO:0000256" key="8">
    <source>
        <dbReference type="ARBA" id="ARBA00022801"/>
    </source>
</evidence>
<keyword evidence="7" id="KW-0732">Signal</keyword>
<protein>
    <recommendedName>
        <fullName evidence="5 12">Alpha-galactosidase</fullName>
        <ecNumber evidence="5 12">3.2.1.22</ecNumber>
    </recommendedName>
    <alternativeName>
        <fullName evidence="12">Melibiase</fullName>
    </alternativeName>
</protein>
<comment type="caution">
    <text evidence="14">The sequence shown here is derived from an EMBL/GenBank/DDBJ whole genome shotgun (WGS) entry which is preliminary data.</text>
</comment>
<proteinExistence type="inferred from homology"/>
<dbReference type="InterPro" id="IPR013785">
    <property type="entry name" value="Aldolase_TIM"/>
</dbReference>
<comment type="similarity">
    <text evidence="4 12">Belongs to the glycosyl hydrolase 27 family.</text>
</comment>
<dbReference type="FunFam" id="3.20.20.70:FF:000202">
    <property type="entry name" value="Alpha-galactosidase"/>
    <property type="match status" value="1"/>
</dbReference>
<dbReference type="Gene3D" id="3.20.20.70">
    <property type="entry name" value="Aldolase class I"/>
    <property type="match status" value="1"/>
</dbReference>
<evidence type="ECO:0000313" key="15">
    <source>
        <dbReference type="Proteomes" id="UP000664169"/>
    </source>
</evidence>
<evidence type="ECO:0000313" key="14">
    <source>
        <dbReference type="EMBL" id="CAF9919266.1"/>
    </source>
</evidence>
<dbReference type="PRINTS" id="PR00748">
    <property type="entry name" value="MELIBIASE"/>
</dbReference>
<evidence type="ECO:0000256" key="5">
    <source>
        <dbReference type="ARBA" id="ARBA00012755"/>
    </source>
</evidence>
<dbReference type="GO" id="GO:0004557">
    <property type="term" value="F:alpha-galactosidase activity"/>
    <property type="evidence" value="ECO:0007669"/>
    <property type="project" value="UniProtKB-EC"/>
</dbReference>
<evidence type="ECO:0000256" key="3">
    <source>
        <dbReference type="ARBA" id="ARBA00004613"/>
    </source>
</evidence>
<dbReference type="EC" id="3.2.1.22" evidence="5 12"/>
<gene>
    <name evidence="14" type="ORF">GOMPHAMPRED_001722</name>
</gene>
<dbReference type="GO" id="GO:0005576">
    <property type="term" value="C:extracellular region"/>
    <property type="evidence" value="ECO:0007669"/>
    <property type="project" value="UniProtKB-SubCell"/>
</dbReference>
<dbReference type="SUPFAM" id="SSF51011">
    <property type="entry name" value="Glycosyl hydrolase domain"/>
    <property type="match status" value="1"/>
</dbReference>
<evidence type="ECO:0000256" key="10">
    <source>
        <dbReference type="ARBA" id="ARBA00023180"/>
    </source>
</evidence>
<evidence type="ECO:0000259" key="13">
    <source>
        <dbReference type="Pfam" id="PF17801"/>
    </source>
</evidence>
<dbReference type="InterPro" id="IPR002241">
    <property type="entry name" value="Glyco_hydro_27"/>
</dbReference>
<keyword evidence="8 12" id="KW-0378">Hydrolase</keyword>
<dbReference type="InterPro" id="IPR000111">
    <property type="entry name" value="Glyco_hydro_27/36_CS"/>
</dbReference>
<evidence type="ECO:0000256" key="1">
    <source>
        <dbReference type="ARBA" id="ARBA00001255"/>
    </source>
</evidence>
<evidence type="ECO:0000256" key="9">
    <source>
        <dbReference type="ARBA" id="ARBA00023157"/>
    </source>
</evidence>
<evidence type="ECO:0000256" key="7">
    <source>
        <dbReference type="ARBA" id="ARBA00022729"/>
    </source>
</evidence>
<comment type="subcellular location">
    <subcellularLocation>
        <location evidence="3">Secreted</location>
    </subcellularLocation>
</comment>
<dbReference type="AlphaFoldDB" id="A0A8H3FE97"/>
<keyword evidence="15" id="KW-1185">Reference proteome</keyword>
<evidence type="ECO:0000256" key="12">
    <source>
        <dbReference type="RuleBase" id="RU361168"/>
    </source>
</evidence>
<dbReference type="GO" id="GO:0005995">
    <property type="term" value="P:melibiose catabolic process"/>
    <property type="evidence" value="ECO:0007669"/>
    <property type="project" value="UniProtKB-ARBA"/>
</dbReference>
<dbReference type="InterPro" id="IPR041233">
    <property type="entry name" value="Melibiase_C"/>
</dbReference>
<comment type="function">
    <text evidence="2">Hydrolyzes a variety of simple alpha-D-galactoside as well as more complex molecules such as oligosaccharides and polysaccharides.</text>
</comment>
<evidence type="ECO:0000256" key="6">
    <source>
        <dbReference type="ARBA" id="ARBA00022525"/>
    </source>
</evidence>
<dbReference type="PANTHER" id="PTHR11452:SF75">
    <property type="entry name" value="ALPHA-GALACTOSIDASE MEL1"/>
    <property type="match status" value="1"/>
</dbReference>
<dbReference type="OrthoDB" id="5795902at2759"/>
<keyword evidence="9 12" id="KW-1015">Disulfide bond</keyword>
<name>A0A8H3FE97_9LECA</name>
<dbReference type="PRINTS" id="PR00740">
    <property type="entry name" value="GLHYDRLASE27"/>
</dbReference>